<protein>
    <recommendedName>
        <fullName evidence="6">DNL-type domain-containing protein</fullName>
    </recommendedName>
</protein>
<dbReference type="PROSITE" id="PS51501">
    <property type="entry name" value="ZF_DNL"/>
    <property type="match status" value="1"/>
</dbReference>
<dbReference type="InterPro" id="IPR024158">
    <property type="entry name" value="Mt_import_TIM15"/>
</dbReference>
<evidence type="ECO:0000256" key="3">
    <source>
        <dbReference type="ARBA" id="ARBA00022833"/>
    </source>
</evidence>
<feature type="region of interest" description="Disordered" evidence="5">
    <location>
        <begin position="53"/>
        <end position="97"/>
    </location>
</feature>
<dbReference type="GO" id="GO:0051087">
    <property type="term" value="F:protein-folding chaperone binding"/>
    <property type="evidence" value="ECO:0007669"/>
    <property type="project" value="TreeGrafter"/>
</dbReference>
<accession>A0A8H4W3U5</accession>
<dbReference type="GO" id="GO:0005739">
    <property type="term" value="C:mitochondrion"/>
    <property type="evidence" value="ECO:0007669"/>
    <property type="project" value="TreeGrafter"/>
</dbReference>
<sequence>MPPIPTSIMLPLRALSRRSILSGAFPTRQAPTARFSAQLFFRSQPRLFSVSAQASKAQPKAQSEVQPEAGAESKSHRLTPSQRLRTPVPPPPPPPKPEYQITFTCTPCSTRSTHTISKQGYHKGSVLITCPECRNRHIISDHLNIFGDRNITIEDLMRERGQLVKKGTLSEDGDVEFWQDGTTTRRGGEIGEGETVQLAEGKQDAKPQD</sequence>
<keyword evidence="2 4" id="KW-0863">Zinc-finger</keyword>
<reference evidence="7 8" key="1">
    <citation type="submission" date="2020-03" db="EMBL/GenBank/DDBJ databases">
        <title>Draft Genome Sequence of Cudoniella acicularis.</title>
        <authorList>
            <person name="Buettner E."/>
            <person name="Kellner H."/>
        </authorList>
    </citation>
    <scope>NUCLEOTIDE SEQUENCE [LARGE SCALE GENOMIC DNA]</scope>
    <source>
        <strain evidence="7 8">DSM 108380</strain>
    </source>
</reference>
<keyword evidence="8" id="KW-1185">Reference proteome</keyword>
<feature type="domain" description="DNL-type" evidence="6">
    <location>
        <begin position="94"/>
        <end position="189"/>
    </location>
</feature>
<feature type="compositionally biased region" description="Pro residues" evidence="5">
    <location>
        <begin position="87"/>
        <end position="97"/>
    </location>
</feature>
<gene>
    <name evidence="7" type="ORF">G7Y89_g8173</name>
</gene>
<keyword evidence="1" id="KW-0479">Metal-binding</keyword>
<dbReference type="GO" id="GO:0050821">
    <property type="term" value="P:protein stabilization"/>
    <property type="evidence" value="ECO:0007669"/>
    <property type="project" value="TreeGrafter"/>
</dbReference>
<comment type="caution">
    <text evidence="7">The sequence shown here is derived from an EMBL/GenBank/DDBJ whole genome shotgun (WGS) entry which is preliminary data.</text>
</comment>
<dbReference type="Pfam" id="PF05180">
    <property type="entry name" value="zf-DNL"/>
    <property type="match status" value="1"/>
</dbReference>
<dbReference type="Proteomes" id="UP000566819">
    <property type="component" value="Unassembled WGS sequence"/>
</dbReference>
<evidence type="ECO:0000256" key="1">
    <source>
        <dbReference type="ARBA" id="ARBA00022723"/>
    </source>
</evidence>
<keyword evidence="3" id="KW-0862">Zinc</keyword>
<dbReference type="EMBL" id="JAAMPI010000605">
    <property type="protein sequence ID" value="KAF4629969.1"/>
    <property type="molecule type" value="Genomic_DNA"/>
</dbReference>
<dbReference type="PANTHER" id="PTHR20922:SF13">
    <property type="entry name" value="DNL-TYPE ZINC FINGER PROTEIN"/>
    <property type="match status" value="1"/>
</dbReference>
<evidence type="ECO:0000256" key="4">
    <source>
        <dbReference type="PROSITE-ProRule" id="PRU00834"/>
    </source>
</evidence>
<name>A0A8H4W3U5_9HELO</name>
<organism evidence="7 8">
    <name type="scientific">Cudoniella acicularis</name>
    <dbReference type="NCBI Taxonomy" id="354080"/>
    <lineage>
        <taxon>Eukaryota</taxon>
        <taxon>Fungi</taxon>
        <taxon>Dikarya</taxon>
        <taxon>Ascomycota</taxon>
        <taxon>Pezizomycotina</taxon>
        <taxon>Leotiomycetes</taxon>
        <taxon>Helotiales</taxon>
        <taxon>Tricladiaceae</taxon>
        <taxon>Cudoniella</taxon>
    </lineage>
</organism>
<dbReference type="GO" id="GO:0006457">
    <property type="term" value="P:protein folding"/>
    <property type="evidence" value="ECO:0007669"/>
    <property type="project" value="TreeGrafter"/>
</dbReference>
<dbReference type="AlphaFoldDB" id="A0A8H4W3U5"/>
<dbReference type="OrthoDB" id="512667at2759"/>
<evidence type="ECO:0000313" key="8">
    <source>
        <dbReference type="Proteomes" id="UP000566819"/>
    </source>
</evidence>
<evidence type="ECO:0000259" key="6">
    <source>
        <dbReference type="PROSITE" id="PS51501"/>
    </source>
</evidence>
<evidence type="ECO:0000313" key="7">
    <source>
        <dbReference type="EMBL" id="KAF4629969.1"/>
    </source>
</evidence>
<dbReference type="GO" id="GO:0008270">
    <property type="term" value="F:zinc ion binding"/>
    <property type="evidence" value="ECO:0007669"/>
    <property type="project" value="UniProtKB-KW"/>
</dbReference>
<dbReference type="GO" id="GO:0030150">
    <property type="term" value="P:protein import into mitochondrial matrix"/>
    <property type="evidence" value="ECO:0007669"/>
    <property type="project" value="TreeGrafter"/>
</dbReference>
<feature type="compositionally biased region" description="Low complexity" evidence="5">
    <location>
        <begin position="53"/>
        <end position="63"/>
    </location>
</feature>
<proteinExistence type="predicted"/>
<dbReference type="PANTHER" id="PTHR20922">
    <property type="entry name" value="DNL-TYPE ZINC FINGER PROTEIN"/>
    <property type="match status" value="1"/>
</dbReference>
<feature type="region of interest" description="Disordered" evidence="5">
    <location>
        <begin position="178"/>
        <end position="209"/>
    </location>
</feature>
<dbReference type="InterPro" id="IPR007853">
    <property type="entry name" value="Znf_DNL-typ"/>
</dbReference>
<evidence type="ECO:0000256" key="5">
    <source>
        <dbReference type="SAM" id="MobiDB-lite"/>
    </source>
</evidence>
<evidence type="ECO:0000256" key="2">
    <source>
        <dbReference type="ARBA" id="ARBA00022771"/>
    </source>
</evidence>